<gene>
    <name evidence="2" type="ORF">HBN54_003760</name>
</gene>
<name>A0ABX1HQ19_9BACT</name>
<sequence length="207" mass="22299">MNDASLITESQRQRAVDWAVAMTANTALSPQRYERQLLARYQAGHLTIDQVIELLDTSVYQVLYRSRATAPLSEEALGQLLHTARRFNVEHRISGMLLYGAGHFVQVLEGPEEAVRDLYAAIQQDARHTQVVTVSAGPTAERHFAGWSMAFGRVATSDLDRVLVAVQESPPLVAGPAIDDPSLLALLHAFGVGPPAAAGPPAPTPGT</sequence>
<dbReference type="Gene3D" id="3.30.70.100">
    <property type="match status" value="1"/>
</dbReference>
<dbReference type="SMART" id="SM01034">
    <property type="entry name" value="BLUF"/>
    <property type="match status" value="1"/>
</dbReference>
<dbReference type="InterPro" id="IPR007024">
    <property type="entry name" value="BLUF_domain"/>
</dbReference>
<comment type="caution">
    <text evidence="2">The sequence shown here is derived from an EMBL/GenBank/DDBJ whole genome shotgun (WGS) entry which is preliminary data.</text>
</comment>
<accession>A0ABX1HQ19</accession>
<keyword evidence="3" id="KW-1185">Reference proteome</keyword>
<organism evidence="2 3">
    <name type="scientific">Hymenobacter artigasi</name>
    <dbReference type="NCBI Taxonomy" id="2719616"/>
    <lineage>
        <taxon>Bacteria</taxon>
        <taxon>Pseudomonadati</taxon>
        <taxon>Bacteroidota</taxon>
        <taxon>Cytophagia</taxon>
        <taxon>Cytophagales</taxon>
        <taxon>Hymenobacteraceae</taxon>
        <taxon>Hymenobacter</taxon>
    </lineage>
</organism>
<dbReference type="Proteomes" id="UP000717634">
    <property type="component" value="Unassembled WGS sequence"/>
</dbReference>
<evidence type="ECO:0000259" key="1">
    <source>
        <dbReference type="PROSITE" id="PS50925"/>
    </source>
</evidence>
<evidence type="ECO:0000313" key="3">
    <source>
        <dbReference type="Proteomes" id="UP000717634"/>
    </source>
</evidence>
<dbReference type="RefSeq" id="WP_168674716.1">
    <property type="nucleotide sequence ID" value="NZ_JAAVTK010000013.1"/>
</dbReference>
<dbReference type="InterPro" id="IPR036046">
    <property type="entry name" value="Acylphosphatase-like_dom_sf"/>
</dbReference>
<evidence type="ECO:0000313" key="2">
    <source>
        <dbReference type="EMBL" id="NKI91148.1"/>
    </source>
</evidence>
<reference evidence="2 3" key="1">
    <citation type="submission" date="2020-03" db="EMBL/GenBank/DDBJ databases">
        <title>Genomic Encyclopedia of Type Strains, Phase IV (KMG-V): Genome sequencing to study the core and pangenomes of soil and plant-associated prokaryotes.</title>
        <authorList>
            <person name="Whitman W."/>
        </authorList>
    </citation>
    <scope>NUCLEOTIDE SEQUENCE [LARGE SCALE GENOMIC DNA]</scope>
    <source>
        <strain evidence="2 3">1B</strain>
    </source>
</reference>
<dbReference type="PROSITE" id="PS50925">
    <property type="entry name" value="BLUF"/>
    <property type="match status" value="1"/>
</dbReference>
<dbReference type="Pfam" id="PF04940">
    <property type="entry name" value="BLUF"/>
    <property type="match status" value="1"/>
</dbReference>
<protein>
    <recommendedName>
        <fullName evidence="1">BLUF domain-containing protein</fullName>
    </recommendedName>
</protein>
<feature type="domain" description="BLUF" evidence="1">
    <location>
        <begin position="59"/>
        <end position="150"/>
    </location>
</feature>
<dbReference type="EMBL" id="JAAVTK010000013">
    <property type="protein sequence ID" value="NKI91148.1"/>
    <property type="molecule type" value="Genomic_DNA"/>
</dbReference>
<proteinExistence type="predicted"/>
<dbReference type="SUPFAM" id="SSF54975">
    <property type="entry name" value="Acylphosphatase/BLUF domain-like"/>
    <property type="match status" value="1"/>
</dbReference>